<reference evidence="3" key="1">
    <citation type="journal article" date="2013" name="Science">
        <title>The Amborella genome and the evolution of flowering plants.</title>
        <authorList>
            <consortium name="Amborella Genome Project"/>
        </authorList>
    </citation>
    <scope>NUCLEOTIDE SEQUENCE [LARGE SCALE GENOMIC DNA]</scope>
</reference>
<dbReference type="PANTHER" id="PTHR32166">
    <property type="entry name" value="OSJNBA0013A04.12 PROTEIN"/>
    <property type="match status" value="1"/>
</dbReference>
<evidence type="ECO:0000313" key="3">
    <source>
        <dbReference type="Proteomes" id="UP000017836"/>
    </source>
</evidence>
<dbReference type="InterPro" id="IPR012337">
    <property type="entry name" value="RNaseH-like_sf"/>
</dbReference>
<organism evidence="2 3">
    <name type="scientific">Amborella trichopoda</name>
    <dbReference type="NCBI Taxonomy" id="13333"/>
    <lineage>
        <taxon>Eukaryota</taxon>
        <taxon>Viridiplantae</taxon>
        <taxon>Streptophyta</taxon>
        <taxon>Embryophyta</taxon>
        <taxon>Tracheophyta</taxon>
        <taxon>Spermatophyta</taxon>
        <taxon>Magnoliopsida</taxon>
        <taxon>Amborellales</taxon>
        <taxon>Amborellaceae</taxon>
        <taxon>Amborella</taxon>
    </lineage>
</organism>
<keyword evidence="3" id="KW-1185">Reference proteome</keyword>
<name>U5DAJ0_AMBTC</name>
<accession>U5DAJ0</accession>
<evidence type="ECO:0000259" key="1">
    <source>
        <dbReference type="Pfam" id="PF04937"/>
    </source>
</evidence>
<protein>
    <recommendedName>
        <fullName evidence="1">DUF659 domain-containing protein</fullName>
    </recommendedName>
</protein>
<dbReference type="eggNOG" id="ENOG502QUNQ">
    <property type="taxonomic scope" value="Eukaryota"/>
</dbReference>
<dbReference type="Proteomes" id="UP000017836">
    <property type="component" value="Unassembled WGS sequence"/>
</dbReference>
<dbReference type="InterPro" id="IPR007021">
    <property type="entry name" value="DUF659"/>
</dbReference>
<feature type="domain" description="DUF659" evidence="1">
    <location>
        <begin position="3"/>
        <end position="150"/>
    </location>
</feature>
<proteinExistence type="predicted"/>
<dbReference type="SUPFAM" id="SSF53098">
    <property type="entry name" value="Ribonuclease H-like"/>
    <property type="match status" value="1"/>
</dbReference>
<dbReference type="Pfam" id="PF04937">
    <property type="entry name" value="DUF659"/>
    <property type="match status" value="1"/>
</dbReference>
<sequence>MAYELSRPILDEEEEEVTKWIEEYKQSWPRTGITLMSDGWLNKVSKMEFLNFLAYSPKVTAFLSSKDVSGTKKDTNFYVRLYDQIVEEVGDKHVVQFITDNARACVSAGSKLMDKMKHLVWTPCVAHNIDLMLEEICEIKSVKETLEEARLMSRFIYNHSKILFLFREHSKKKEIIRPAITRFATDYLVVDSIRESEGALKRLFICEEWLNDCLSTSSTAFVKAKLPIAVNLPTIHADSEDAPIKPPVKGKLPIAESLPAIPADSEAAPIKPPVKGTLPIVGSIPAITAAPNSQLAHRHRFRKRQCHRNSRLIQKSNLITVTYREISRMDSRFLDRFTT</sequence>
<gene>
    <name evidence="2" type="ORF">AMTR_s00037p00224340</name>
</gene>
<dbReference type="PANTHER" id="PTHR32166:SF24">
    <property type="entry name" value="F16P17.2 PROTEIN"/>
    <property type="match status" value="1"/>
</dbReference>
<dbReference type="EMBL" id="KI392350">
    <property type="protein sequence ID" value="ERN17418.1"/>
    <property type="molecule type" value="Genomic_DNA"/>
</dbReference>
<evidence type="ECO:0000313" key="2">
    <source>
        <dbReference type="EMBL" id="ERN17418.1"/>
    </source>
</evidence>
<dbReference type="Gramene" id="ERN17418">
    <property type="protein sequence ID" value="ERN17418"/>
    <property type="gene ID" value="AMTR_s00037p00224340"/>
</dbReference>
<dbReference type="AlphaFoldDB" id="U5DAJ0"/>
<dbReference type="OMA" id="RILHIWA"/>
<dbReference type="HOGENOM" id="CLU_819767_0_0_1"/>